<dbReference type="PRINTS" id="PR00411">
    <property type="entry name" value="PNDRDTASEI"/>
</dbReference>
<evidence type="ECO:0000256" key="13">
    <source>
        <dbReference type="ARBA" id="ARBA00023063"/>
    </source>
</evidence>
<dbReference type="GO" id="GO:0046872">
    <property type="term" value="F:metal ion binding"/>
    <property type="evidence" value="ECO:0007669"/>
    <property type="project" value="UniProtKB-KW"/>
</dbReference>
<dbReference type="GO" id="GO:0050661">
    <property type="term" value="F:NADP binding"/>
    <property type="evidence" value="ECO:0007669"/>
    <property type="project" value="UniProtKB-UniRule"/>
</dbReference>
<dbReference type="InterPro" id="IPR036188">
    <property type="entry name" value="FAD/NAD-bd_sf"/>
</dbReference>
<dbReference type="InterPro" id="IPR006066">
    <property type="entry name" value="NO2/SO3_Rdtase_FeS/sirohaem_BS"/>
</dbReference>
<dbReference type="CDD" id="cd19944">
    <property type="entry name" value="NirB_Fer2_BFD-like_2"/>
    <property type="match status" value="1"/>
</dbReference>
<proteinExistence type="inferred from homology"/>
<evidence type="ECO:0000259" key="20">
    <source>
        <dbReference type="Pfam" id="PF07992"/>
    </source>
</evidence>
<comment type="cofactor">
    <cofactor evidence="14">
        <name>[2Fe-2S] cluster</name>
        <dbReference type="ChEBI" id="CHEBI:190135"/>
    </cofactor>
</comment>
<evidence type="ECO:0000313" key="22">
    <source>
        <dbReference type="EMBL" id="PAP96621.1"/>
    </source>
</evidence>
<evidence type="ECO:0000256" key="12">
    <source>
        <dbReference type="ARBA" id="ARBA00023014"/>
    </source>
</evidence>
<feature type="domain" description="Nitrite/sulphite reductase 4Fe-4S" evidence="17">
    <location>
        <begin position="631"/>
        <end position="768"/>
    </location>
</feature>
<dbReference type="InterPro" id="IPR017121">
    <property type="entry name" value="Nitrite_Rdtase_lsu"/>
</dbReference>
<keyword evidence="23" id="KW-1185">Reference proteome</keyword>
<dbReference type="NCBIfam" id="TIGR02374">
    <property type="entry name" value="nitri_red_nirB"/>
    <property type="match status" value="1"/>
</dbReference>
<dbReference type="CDD" id="cd19943">
    <property type="entry name" value="NirB_Fer2_BFD-like_1"/>
    <property type="match status" value="1"/>
</dbReference>
<feature type="domain" description="BFD-like [2Fe-2S]-binding" evidence="19">
    <location>
        <begin position="483"/>
        <end position="532"/>
    </location>
</feature>
<dbReference type="PRINTS" id="PR00368">
    <property type="entry name" value="FADPNR"/>
</dbReference>
<evidence type="ECO:0000256" key="2">
    <source>
        <dbReference type="ARBA" id="ARBA00005096"/>
    </source>
</evidence>
<dbReference type="InterPro" id="IPR045854">
    <property type="entry name" value="NO2/SO3_Rdtase_4Fe4S_sf"/>
</dbReference>
<dbReference type="InterPro" id="IPR052034">
    <property type="entry name" value="NasD-like"/>
</dbReference>
<comment type="pathway">
    <text evidence="2">Nitrogen metabolism; nitrate reduction (assimilation).</text>
</comment>
<name>A0A271KLA9_9HYPH</name>
<dbReference type="InterPro" id="IPR012744">
    <property type="entry name" value="Nitri_red_NirB"/>
</dbReference>
<feature type="domain" description="FAD/NAD(P)-binding" evidence="20">
    <location>
        <begin position="4"/>
        <end position="289"/>
    </location>
</feature>
<dbReference type="PANTHER" id="PTHR43809">
    <property type="entry name" value="NITRITE REDUCTASE (NADH) LARGE SUBUNIT"/>
    <property type="match status" value="1"/>
</dbReference>
<dbReference type="Gene3D" id="1.10.10.1100">
    <property type="entry name" value="BFD-like [2Fe-2S]-binding domain"/>
    <property type="match status" value="1"/>
</dbReference>
<gene>
    <name evidence="22" type="ORF">CIT31_02490</name>
</gene>
<dbReference type="PRINTS" id="PR00397">
    <property type="entry name" value="SIROHAEM"/>
</dbReference>
<keyword evidence="5 16" id="KW-0349">Heme</keyword>
<dbReference type="InterPro" id="IPR006067">
    <property type="entry name" value="NO2/SO3_Rdtase_4Fe4S_dom"/>
</dbReference>
<keyword evidence="8 16" id="KW-0479">Metal-binding</keyword>
<keyword evidence="6 15" id="KW-0285">Flavoprotein</keyword>
<feature type="domain" description="NADH-rubredoxin oxidoreductase C-terminal" evidence="21">
    <location>
        <begin position="317"/>
        <end position="383"/>
    </location>
</feature>
<evidence type="ECO:0000256" key="4">
    <source>
        <dbReference type="ARBA" id="ARBA00022485"/>
    </source>
</evidence>
<comment type="caution">
    <text evidence="22">The sequence shown here is derived from an EMBL/GenBank/DDBJ whole genome shotgun (WGS) entry which is preliminary data.</text>
</comment>
<comment type="cofactor">
    <cofactor evidence="16">
        <name>siroheme</name>
        <dbReference type="ChEBI" id="CHEBI:60052"/>
    </cofactor>
    <text evidence="16">Binds 1 siroheme per subunit.</text>
</comment>
<sequence length="816" mass="88527">MTEKLVIIGNGMAPGRMLEHLLEKAPDLYQVTIFNAEPRVNYDRIMLSPVLSGEKDYEEIIIHGDGWYIKHGITLYKGHKIVAIDRQAKTVTSDHGVTEPYDKLVIATGSVPFIIPVPGHDLPGVLTYRDLDDVRAMMLAAQSRAKAVVIGGGLLGLEAAAGLNAQGMDVTVLHVMPTLMERQLDPAAGYLLQRAVEQRGIKVITKANTQAITGNGKVGQVELADGTIIPATLVVMAVGIRPNAGLAKEAGIAVNRGIVVDAGMRSNDPDIFALGECAEVNGMVYGLVAPLYEMARVAASQLAGDVAAAFVHSDTPTKLKVTGIELFSLGDFAEGEDRQEIVLRDAAAGVYKRLVLRNDRIIGTVLYGETADGAWFNDLKKKQTDISQMRDTLIFGQSYQGGASLDPMAAVAALPDDAEICGCNGVCKGKITGAITGKGLTSLDDVRAHTKASASCGSCTGLVEKLMVLTIGDKYNPAAVQPMCGCTTLGHDEVRRLIKAKSLKTIPAVMQELEWKTSCGCAKCRPALNYYLVCDWPDEYADDYQSRFINERVHANIQKDGTYSVVPRMWGGVTNAAELRAIADVVDKFEIPMVKVTGGQRIDMLGIRKEDLPAVWADLGQAGFVSGHAYAKGLRTVKTCVGSDWCRFGTQDSTGFGVRIEKFMWGSWTPAKVKMAVSGCPRNCAEATCKDVGVICVDSGYEIHFAGAAGLDIKGTEVLGLVKTEDEALEHIVALTQMYREQGRYLERIYKWAKRIGIAEIKRQIMDDGEKRKAYFDRFVFSQKFAQVDPWSERVSGKDKHEFRPMASVGFAQAAE</sequence>
<keyword evidence="11 16" id="KW-0408">Iron</keyword>
<dbReference type="SUPFAM" id="SSF56014">
    <property type="entry name" value="Nitrite and sulphite reductase 4Fe-4S domain-like"/>
    <property type="match status" value="1"/>
</dbReference>
<dbReference type="InterPro" id="IPR023753">
    <property type="entry name" value="FAD/NAD-binding_dom"/>
</dbReference>
<dbReference type="Pfam" id="PF01077">
    <property type="entry name" value="NIR_SIR"/>
    <property type="match status" value="1"/>
</dbReference>
<comment type="cofactor">
    <cofactor evidence="16">
        <name>[4Fe-4S] cluster</name>
        <dbReference type="ChEBI" id="CHEBI:49883"/>
    </cofactor>
    <text evidence="16">Binds 1 [4Fe-4S] cluster per subunit.</text>
</comment>
<dbReference type="GO" id="GO:0050660">
    <property type="term" value="F:flavin adenine dinucleotide binding"/>
    <property type="evidence" value="ECO:0007669"/>
    <property type="project" value="UniProtKB-UniRule"/>
</dbReference>
<feature type="binding site" description="axial binding residue" evidence="16">
    <location>
        <position position="684"/>
    </location>
    <ligand>
        <name>siroheme</name>
        <dbReference type="ChEBI" id="CHEBI:60052"/>
    </ligand>
    <ligandPart>
        <name>Fe</name>
        <dbReference type="ChEBI" id="CHEBI:18248"/>
    </ligandPart>
</feature>
<dbReference type="InterPro" id="IPR005117">
    <property type="entry name" value="NiRdtase/SiRdtase_haem-b_fer"/>
</dbReference>
<feature type="domain" description="BFD-like [2Fe-2S]-binding" evidence="19">
    <location>
        <begin position="420"/>
        <end position="467"/>
    </location>
</feature>
<organism evidence="22 23">
    <name type="scientific">Mesorhizobium wenxiniae</name>
    <dbReference type="NCBI Taxonomy" id="2014805"/>
    <lineage>
        <taxon>Bacteria</taxon>
        <taxon>Pseudomonadati</taxon>
        <taxon>Pseudomonadota</taxon>
        <taxon>Alphaproteobacteria</taxon>
        <taxon>Hyphomicrobiales</taxon>
        <taxon>Phyllobacteriaceae</taxon>
        <taxon>Mesorhizobium</taxon>
    </lineage>
</organism>
<evidence type="ECO:0000256" key="6">
    <source>
        <dbReference type="ARBA" id="ARBA00022630"/>
    </source>
</evidence>
<accession>A0A271KLA9</accession>
<evidence type="ECO:0000256" key="15">
    <source>
        <dbReference type="PIRNR" id="PIRNR037149"/>
    </source>
</evidence>
<evidence type="ECO:0000256" key="11">
    <source>
        <dbReference type="ARBA" id="ARBA00023004"/>
    </source>
</evidence>
<protein>
    <submittedName>
        <fullName evidence="22">Nitrite reductase large subunit</fullName>
    </submittedName>
</protein>
<dbReference type="Proteomes" id="UP000215931">
    <property type="component" value="Unassembled WGS sequence"/>
</dbReference>
<dbReference type="FunFam" id="3.50.50.60:FF:000033">
    <property type="entry name" value="Nitrite reductase [NAD(P)H], large subunit"/>
    <property type="match status" value="1"/>
</dbReference>
<evidence type="ECO:0000256" key="14">
    <source>
        <dbReference type="ARBA" id="ARBA00034078"/>
    </source>
</evidence>
<feature type="binding site" evidence="16">
    <location>
        <position position="680"/>
    </location>
    <ligand>
        <name>[4Fe-4S] cluster</name>
        <dbReference type="ChEBI" id="CHEBI:49883"/>
    </ligand>
</feature>
<keyword evidence="7" id="KW-0001">2Fe-2S</keyword>
<evidence type="ECO:0000256" key="16">
    <source>
        <dbReference type="PIRSR" id="PIRSR037149-1"/>
    </source>
</evidence>
<evidence type="ECO:0000259" key="21">
    <source>
        <dbReference type="Pfam" id="PF18267"/>
    </source>
</evidence>
<evidence type="ECO:0000256" key="7">
    <source>
        <dbReference type="ARBA" id="ARBA00022714"/>
    </source>
</evidence>
<dbReference type="InterPro" id="IPR007419">
    <property type="entry name" value="BFD-like_2Fe2S-bd_dom"/>
</dbReference>
<feature type="binding site" evidence="16">
    <location>
        <position position="646"/>
    </location>
    <ligand>
        <name>[4Fe-4S] cluster</name>
        <dbReference type="ChEBI" id="CHEBI:49883"/>
    </ligand>
</feature>
<keyword evidence="9 15" id="KW-0274">FAD</keyword>
<dbReference type="AlphaFoldDB" id="A0A271KLA9"/>
<dbReference type="InterPro" id="IPR041854">
    <property type="entry name" value="BFD-like_2Fe2S-bd_dom_sf"/>
</dbReference>
<evidence type="ECO:0000259" key="17">
    <source>
        <dbReference type="Pfam" id="PF01077"/>
    </source>
</evidence>
<dbReference type="InterPro" id="IPR016156">
    <property type="entry name" value="FAD/NAD-linked_Rdtase_dimer_sf"/>
</dbReference>
<dbReference type="OrthoDB" id="9768666at2"/>
<dbReference type="GO" id="GO:0020037">
    <property type="term" value="F:heme binding"/>
    <property type="evidence" value="ECO:0007669"/>
    <property type="project" value="InterPro"/>
</dbReference>
<evidence type="ECO:0000256" key="1">
    <source>
        <dbReference type="ARBA" id="ARBA00001974"/>
    </source>
</evidence>
<keyword evidence="10" id="KW-0560">Oxidoreductase</keyword>
<evidence type="ECO:0000256" key="5">
    <source>
        <dbReference type="ARBA" id="ARBA00022617"/>
    </source>
</evidence>
<dbReference type="Gene3D" id="3.30.413.10">
    <property type="entry name" value="Sulfite Reductase Hemoprotein, domain 1"/>
    <property type="match status" value="1"/>
</dbReference>
<feature type="binding site" evidence="16">
    <location>
        <position position="684"/>
    </location>
    <ligand>
        <name>[4Fe-4S] cluster</name>
        <dbReference type="ChEBI" id="CHEBI:49883"/>
    </ligand>
</feature>
<dbReference type="Pfam" id="PF18267">
    <property type="entry name" value="Rubredoxin_C"/>
    <property type="match status" value="1"/>
</dbReference>
<feature type="domain" description="Nitrite/Sulfite reductase ferredoxin-like" evidence="18">
    <location>
        <begin position="558"/>
        <end position="621"/>
    </location>
</feature>
<dbReference type="RefSeq" id="WP_095517690.1">
    <property type="nucleotide sequence ID" value="NZ_NPKH01000011.1"/>
</dbReference>
<dbReference type="InterPro" id="IPR036136">
    <property type="entry name" value="Nit/Sulf_reduc_fer-like_dom_sf"/>
</dbReference>
<evidence type="ECO:0000256" key="8">
    <source>
        <dbReference type="ARBA" id="ARBA00022723"/>
    </source>
</evidence>
<evidence type="ECO:0000259" key="18">
    <source>
        <dbReference type="Pfam" id="PF03460"/>
    </source>
</evidence>
<comment type="similarity">
    <text evidence="3">Belongs to the nitrite and sulfite reductase 4Fe-4S domain family.</text>
</comment>
<comment type="cofactor">
    <cofactor evidence="1 15">
        <name>FAD</name>
        <dbReference type="ChEBI" id="CHEBI:57692"/>
    </cofactor>
</comment>
<dbReference type="GO" id="GO:0051539">
    <property type="term" value="F:4 iron, 4 sulfur cluster binding"/>
    <property type="evidence" value="ECO:0007669"/>
    <property type="project" value="UniProtKB-KW"/>
</dbReference>
<dbReference type="PROSITE" id="PS00365">
    <property type="entry name" value="NIR_SIR"/>
    <property type="match status" value="1"/>
</dbReference>
<dbReference type="Gene3D" id="3.90.480.10">
    <property type="entry name" value="Sulfite Reductase Hemoprotein,Domain 2"/>
    <property type="match status" value="1"/>
</dbReference>
<evidence type="ECO:0000256" key="3">
    <source>
        <dbReference type="ARBA" id="ARBA00010429"/>
    </source>
</evidence>
<feature type="binding site" evidence="16">
    <location>
        <position position="640"/>
    </location>
    <ligand>
        <name>[4Fe-4S] cluster</name>
        <dbReference type="ChEBI" id="CHEBI:49883"/>
    </ligand>
</feature>
<dbReference type="PIRSF" id="PIRSF037149">
    <property type="entry name" value="NirB"/>
    <property type="match status" value="1"/>
</dbReference>
<dbReference type="GO" id="GO:0051537">
    <property type="term" value="F:2 iron, 2 sulfur cluster binding"/>
    <property type="evidence" value="ECO:0007669"/>
    <property type="project" value="UniProtKB-KW"/>
</dbReference>
<dbReference type="PANTHER" id="PTHR43809:SF1">
    <property type="entry name" value="NITRITE REDUCTASE (NADH) LARGE SUBUNIT"/>
    <property type="match status" value="1"/>
</dbReference>
<dbReference type="InterPro" id="IPR041575">
    <property type="entry name" value="Rubredoxin_C"/>
</dbReference>
<keyword evidence="13 15" id="KW-0534">Nitrate assimilation</keyword>
<reference evidence="22 23" key="1">
    <citation type="submission" date="2017-08" db="EMBL/GenBank/DDBJ databases">
        <title>Mesorhizobium wenxinae sp. nov., a novel rhizobial species isolated from root nodules of chickpea (Cicer arietinum L.).</title>
        <authorList>
            <person name="Zhang J."/>
        </authorList>
    </citation>
    <scope>NUCLEOTIDE SEQUENCE [LARGE SCALE GENOMIC DNA]</scope>
    <source>
        <strain evidence="23">WYCCWR 10019</strain>
    </source>
</reference>
<dbReference type="Pfam" id="PF03460">
    <property type="entry name" value="NIR_SIR_ferr"/>
    <property type="match status" value="1"/>
</dbReference>
<dbReference type="SUPFAM" id="SSF51905">
    <property type="entry name" value="FAD/NAD(P)-binding domain"/>
    <property type="match status" value="2"/>
</dbReference>
<dbReference type="GO" id="GO:0098809">
    <property type="term" value="F:nitrite reductase activity"/>
    <property type="evidence" value="ECO:0007669"/>
    <property type="project" value="InterPro"/>
</dbReference>
<evidence type="ECO:0000259" key="19">
    <source>
        <dbReference type="Pfam" id="PF04324"/>
    </source>
</evidence>
<keyword evidence="12 16" id="KW-0411">Iron-sulfur</keyword>
<evidence type="ECO:0000256" key="9">
    <source>
        <dbReference type="ARBA" id="ARBA00022827"/>
    </source>
</evidence>
<dbReference type="Gene3D" id="3.30.390.30">
    <property type="match status" value="1"/>
</dbReference>
<keyword evidence="4 16" id="KW-0004">4Fe-4S</keyword>
<dbReference type="Gene3D" id="3.50.50.60">
    <property type="entry name" value="FAD/NAD(P)-binding domain"/>
    <property type="match status" value="2"/>
</dbReference>
<dbReference type="Pfam" id="PF07992">
    <property type="entry name" value="Pyr_redox_2"/>
    <property type="match status" value="1"/>
</dbReference>
<evidence type="ECO:0000256" key="10">
    <source>
        <dbReference type="ARBA" id="ARBA00023002"/>
    </source>
</evidence>
<dbReference type="UniPathway" id="UPA00653"/>
<evidence type="ECO:0000313" key="23">
    <source>
        <dbReference type="Proteomes" id="UP000215931"/>
    </source>
</evidence>
<dbReference type="GO" id="GO:0042128">
    <property type="term" value="P:nitrate assimilation"/>
    <property type="evidence" value="ECO:0007669"/>
    <property type="project" value="UniProtKB-UniRule"/>
</dbReference>
<dbReference type="Pfam" id="PF04324">
    <property type="entry name" value="Fer2_BFD"/>
    <property type="match status" value="2"/>
</dbReference>
<dbReference type="EMBL" id="NPKH01000011">
    <property type="protein sequence ID" value="PAP96621.1"/>
    <property type="molecule type" value="Genomic_DNA"/>
</dbReference>
<dbReference type="SUPFAM" id="SSF55124">
    <property type="entry name" value="Nitrite/Sulfite reductase N-terminal domain-like"/>
    <property type="match status" value="1"/>
</dbReference>